<feature type="non-terminal residue" evidence="2">
    <location>
        <position position="1"/>
    </location>
</feature>
<evidence type="ECO:0000313" key="3">
    <source>
        <dbReference type="Proteomes" id="UP001432027"/>
    </source>
</evidence>
<keyword evidence="3" id="KW-1185">Reference proteome</keyword>
<dbReference type="FunFam" id="3.40.50.720:FF:000084">
    <property type="entry name" value="Short-chain dehydrogenase reductase"/>
    <property type="match status" value="1"/>
</dbReference>
<dbReference type="Proteomes" id="UP001432027">
    <property type="component" value="Unassembled WGS sequence"/>
</dbReference>
<dbReference type="AlphaFoldDB" id="A0AAV5S815"/>
<dbReference type="EMBL" id="BTSX01000001">
    <property type="protein sequence ID" value="GMS78487.1"/>
    <property type="molecule type" value="Genomic_DNA"/>
</dbReference>
<dbReference type="Gene3D" id="3.40.50.720">
    <property type="entry name" value="NAD(P)-binding Rossmann-like Domain"/>
    <property type="match status" value="1"/>
</dbReference>
<sequence length="286" mass="30434">QSGAYTSRQTTYTMAASSFFHGKSVIVTGSSNGIGRETARMFAELGAKVTITGRNSETLNATKKLCLDSGAFEANILEIVADLEADDTPKRLVDETVRAFGGIDVLVNNAGMALADSEGRTAMDVPMDVYDRTMSVNLRSVLVLTNLAVPYLEKRQGAVVNVSSIAGLPFGMTDFYYPVSKAALDQLTVQLAHALITKDIRVNSVNPGLVKTDIVRKMAGEEVSDALFASGTNRDVIPLGRVGVPADIAKLIVFLSDRSQSEFIVGQRIAIDGGSVLKNALLSKGI</sequence>
<dbReference type="PRINTS" id="PR00080">
    <property type="entry name" value="SDRFAMILY"/>
</dbReference>
<evidence type="ECO:0008006" key="4">
    <source>
        <dbReference type="Google" id="ProtNLM"/>
    </source>
</evidence>
<reference evidence="2" key="1">
    <citation type="submission" date="2023-10" db="EMBL/GenBank/DDBJ databases">
        <title>Genome assembly of Pristionchus species.</title>
        <authorList>
            <person name="Yoshida K."/>
            <person name="Sommer R.J."/>
        </authorList>
    </citation>
    <scope>NUCLEOTIDE SEQUENCE</scope>
    <source>
        <strain evidence="2">RS0144</strain>
    </source>
</reference>
<accession>A0AAV5S815</accession>
<comment type="caution">
    <text evidence="2">The sequence shown here is derived from an EMBL/GenBank/DDBJ whole genome shotgun (WGS) entry which is preliminary data.</text>
</comment>
<dbReference type="InterPro" id="IPR036291">
    <property type="entry name" value="NAD(P)-bd_dom_sf"/>
</dbReference>
<evidence type="ECO:0000256" key="1">
    <source>
        <dbReference type="ARBA" id="ARBA00023002"/>
    </source>
</evidence>
<proteinExistence type="predicted"/>
<dbReference type="Pfam" id="PF13561">
    <property type="entry name" value="adh_short_C2"/>
    <property type="match status" value="1"/>
</dbReference>
<name>A0AAV5S815_9BILA</name>
<dbReference type="PRINTS" id="PR00081">
    <property type="entry name" value="GDHRDH"/>
</dbReference>
<organism evidence="2 3">
    <name type="scientific">Pristionchus entomophagus</name>
    <dbReference type="NCBI Taxonomy" id="358040"/>
    <lineage>
        <taxon>Eukaryota</taxon>
        <taxon>Metazoa</taxon>
        <taxon>Ecdysozoa</taxon>
        <taxon>Nematoda</taxon>
        <taxon>Chromadorea</taxon>
        <taxon>Rhabditida</taxon>
        <taxon>Rhabditina</taxon>
        <taxon>Diplogasteromorpha</taxon>
        <taxon>Diplogasteroidea</taxon>
        <taxon>Neodiplogasteridae</taxon>
        <taxon>Pristionchus</taxon>
    </lineage>
</organism>
<dbReference type="PANTHER" id="PTHR44115">
    <property type="entry name" value="PROTEIN CBG09704"/>
    <property type="match status" value="1"/>
</dbReference>
<evidence type="ECO:0000313" key="2">
    <source>
        <dbReference type="EMBL" id="GMS78487.1"/>
    </source>
</evidence>
<dbReference type="SUPFAM" id="SSF51735">
    <property type="entry name" value="NAD(P)-binding Rossmann-fold domains"/>
    <property type="match status" value="1"/>
</dbReference>
<dbReference type="InterPro" id="IPR020904">
    <property type="entry name" value="Sc_DH/Rdtase_CS"/>
</dbReference>
<dbReference type="PROSITE" id="PS00061">
    <property type="entry name" value="ADH_SHORT"/>
    <property type="match status" value="1"/>
</dbReference>
<dbReference type="InterPro" id="IPR002347">
    <property type="entry name" value="SDR_fam"/>
</dbReference>
<dbReference type="PANTHER" id="PTHR44115:SF4">
    <property type="entry name" value="OXIDOREDUCTASE"/>
    <property type="match status" value="1"/>
</dbReference>
<protein>
    <recommendedName>
        <fullName evidence="4">Dehydrogenase</fullName>
    </recommendedName>
</protein>
<keyword evidence="1" id="KW-0560">Oxidoreductase</keyword>
<dbReference type="GO" id="GO:0016491">
    <property type="term" value="F:oxidoreductase activity"/>
    <property type="evidence" value="ECO:0007669"/>
    <property type="project" value="UniProtKB-KW"/>
</dbReference>
<gene>
    <name evidence="2" type="ORF">PENTCL1PPCAC_662</name>
</gene>